<proteinExistence type="predicted"/>
<comment type="caution">
    <text evidence="2">The sequence shown here is derived from an EMBL/GenBank/DDBJ whole genome shotgun (WGS) entry which is preliminary data.</text>
</comment>
<evidence type="ECO:0000313" key="2">
    <source>
        <dbReference type="EMBL" id="MBB6398325.1"/>
    </source>
</evidence>
<dbReference type="EMBL" id="JACHMQ010000001">
    <property type="protein sequence ID" value="MBB6398325.1"/>
    <property type="molecule type" value="Genomic_DNA"/>
</dbReference>
<dbReference type="AlphaFoldDB" id="A0A7X0L1A7"/>
<accession>A0A7X0L1A7</accession>
<keyword evidence="3" id="KW-1185">Reference proteome</keyword>
<evidence type="ECO:0000313" key="3">
    <source>
        <dbReference type="Proteomes" id="UP000546324"/>
    </source>
</evidence>
<dbReference type="RefSeq" id="WP_185029172.1">
    <property type="nucleotide sequence ID" value="NZ_JACHMQ010000001.1"/>
</dbReference>
<dbReference type="Proteomes" id="UP000546324">
    <property type="component" value="Unassembled WGS sequence"/>
</dbReference>
<sequence>MKRTLPDGSGRAEGEDQPEPRTSWRRQPSTWLFVIVMAVTATYFQDTLRAVGEGWLTPGEVADSVSAGDAIRVVDVHHDLDSGNPVLVPARKGGGAALPAGESPPDSLGEEWLAERGAVDVGSSRWEITIETRRNEAVEIVDVRPVMAGGRCGPAPTGAYIENQAAGGGDKIPLYLVIDGPRPRPVFQRKEDGRLSPFFVGPKAQRLTLEKGKKETLAIEATIGHPDKFSGWEGPYCRWSVRVDYIAGGGRHQMSITAPGNRPFALTGRLPDVARYQVVFMDGLNCQRQHYTRVSAPKYAKLLKASSPPECP</sequence>
<protein>
    <submittedName>
        <fullName evidence="2">Uncharacterized protein</fullName>
    </submittedName>
</protein>
<name>A0A7X0L1A7_9ACTN</name>
<evidence type="ECO:0000256" key="1">
    <source>
        <dbReference type="SAM" id="MobiDB-lite"/>
    </source>
</evidence>
<reference evidence="2 3" key="1">
    <citation type="submission" date="2020-08" db="EMBL/GenBank/DDBJ databases">
        <title>Sequencing the genomes of 1000 actinobacteria strains.</title>
        <authorList>
            <person name="Klenk H.-P."/>
        </authorList>
    </citation>
    <scope>NUCLEOTIDE SEQUENCE [LARGE SCALE GENOMIC DNA]</scope>
    <source>
        <strain evidence="2 3">DSM 43675</strain>
    </source>
</reference>
<gene>
    <name evidence="2" type="ORF">BKA00_005239</name>
</gene>
<feature type="region of interest" description="Disordered" evidence="1">
    <location>
        <begin position="1"/>
        <end position="24"/>
    </location>
</feature>
<organism evidence="2 3">
    <name type="scientific">Actinomadura coerulea</name>
    <dbReference type="NCBI Taxonomy" id="46159"/>
    <lineage>
        <taxon>Bacteria</taxon>
        <taxon>Bacillati</taxon>
        <taxon>Actinomycetota</taxon>
        <taxon>Actinomycetes</taxon>
        <taxon>Streptosporangiales</taxon>
        <taxon>Thermomonosporaceae</taxon>
        <taxon>Actinomadura</taxon>
    </lineage>
</organism>